<evidence type="ECO:0000256" key="2">
    <source>
        <dbReference type="SAM" id="MobiDB-lite"/>
    </source>
</evidence>
<reference evidence="3 4" key="1">
    <citation type="submission" date="2016-11" db="EMBL/GenBank/DDBJ databases">
        <authorList>
            <person name="Jaros S."/>
            <person name="Januszkiewicz K."/>
            <person name="Wedrychowicz H."/>
        </authorList>
    </citation>
    <scope>NUCLEOTIDE SEQUENCE [LARGE SCALE GENOMIC DNA]</scope>
</reference>
<dbReference type="InterPro" id="IPR008862">
    <property type="entry name" value="Tcp11"/>
</dbReference>
<feature type="compositionally biased region" description="Basic and acidic residues" evidence="2">
    <location>
        <begin position="597"/>
        <end position="617"/>
    </location>
</feature>
<dbReference type="Pfam" id="PF05794">
    <property type="entry name" value="Tcp11"/>
    <property type="match status" value="1"/>
</dbReference>
<evidence type="ECO:0000313" key="3">
    <source>
        <dbReference type="EMBL" id="SGZ25996.1"/>
    </source>
</evidence>
<proteinExistence type="inferred from homology"/>
<protein>
    <submittedName>
        <fullName evidence="3">BQ5605_C024g09814 protein</fullName>
    </submittedName>
</protein>
<keyword evidence="4" id="KW-1185">Reference proteome</keyword>
<comment type="similarity">
    <text evidence="1">Belongs to the TCP11 family.</text>
</comment>
<sequence>MPGPSPVELLASVNQLVLALQRTYLPRASVCTTPPGSRRRQRLDHLSRLLIRLQRLTTRERQDASDWISLNTLLQHVDQDFLDGLSGGIGSSSGKEAHDDGDDQSGSLPKRLEGTTLAMRNKLRQVIQDIQAYLQSTSVSTRKRRRPRDGFISSDHELEHPATGTTPDPLTLREKLDQAYALHLAVHDPLKLEQHRRIGPLPPAPADAEGSQEEGATVPSLSTASQILSRLPPHWTETTLSSLRSSEPEVTLDGLKALLWKHADSLIPSRLGHGNLKPLLRDTLLAPTPRPLSYATFKTRILHPLFELLGRLCSPARDDQARTLMERLDKSKQVEHVVALMLDALVLIDQMHLDLRFARKLAKRHLGSEQLDRLEMEKKAIESERRVVWQILKNKEWGTTVLPETGRWIRERGGAEAGSTMEKGFRKALLEAVFDTRAVECVDINSTTSTSTTTEGGSSHRLPLTLLVPASRIFTLQNHLQALVIVACLNSIVSSNVALGSTSQERSNMTRRLWTLLQGIVASDSESNGKGEGEIKLVNLVDEVMQLHRGKPAWEKVTKEENMEEGLKRRVESVLRYEDPVFKLFSRRLKEGVERELDRTSSTKLGEDRNVPRELKTGRQLLSSSSTPSTPSTPKPEAGVVSIKGFEDLQEPLGQVLVQLQAILDWAQKVWGEELGWTRSEVSQI</sequence>
<feature type="region of interest" description="Disordered" evidence="2">
    <location>
        <begin position="138"/>
        <end position="170"/>
    </location>
</feature>
<evidence type="ECO:0000313" key="4">
    <source>
        <dbReference type="Proteomes" id="UP000249464"/>
    </source>
</evidence>
<accession>A0A2X0MPG1</accession>
<gene>
    <name evidence="3" type="primary">BQ5605_C024g09814</name>
    <name evidence="3" type="ORF">BQ5605_C024G09814</name>
</gene>
<feature type="region of interest" description="Disordered" evidence="2">
    <location>
        <begin position="196"/>
        <end position="223"/>
    </location>
</feature>
<dbReference type="AlphaFoldDB" id="A0A2X0MPG1"/>
<feature type="region of interest" description="Disordered" evidence="2">
    <location>
        <begin position="597"/>
        <end position="639"/>
    </location>
</feature>
<feature type="region of interest" description="Disordered" evidence="2">
    <location>
        <begin position="85"/>
        <end position="110"/>
    </location>
</feature>
<name>A0A2X0MPG1_9BASI</name>
<dbReference type="EMBL" id="FQNC01000086">
    <property type="protein sequence ID" value="SGZ25996.1"/>
    <property type="molecule type" value="Genomic_DNA"/>
</dbReference>
<evidence type="ECO:0000256" key="1">
    <source>
        <dbReference type="ARBA" id="ARBA00010954"/>
    </source>
</evidence>
<organism evidence="3 4">
    <name type="scientific">Microbotryum silenes-dioicae</name>
    <dbReference type="NCBI Taxonomy" id="796604"/>
    <lineage>
        <taxon>Eukaryota</taxon>
        <taxon>Fungi</taxon>
        <taxon>Dikarya</taxon>
        <taxon>Basidiomycota</taxon>
        <taxon>Pucciniomycotina</taxon>
        <taxon>Microbotryomycetes</taxon>
        <taxon>Microbotryales</taxon>
        <taxon>Microbotryaceae</taxon>
        <taxon>Microbotryum</taxon>
    </lineage>
</organism>
<dbReference type="Proteomes" id="UP000249464">
    <property type="component" value="Unassembled WGS sequence"/>
</dbReference>
<feature type="compositionally biased region" description="Low complexity" evidence="2">
    <location>
        <begin position="623"/>
        <end position="632"/>
    </location>
</feature>